<dbReference type="GO" id="GO:0005524">
    <property type="term" value="F:ATP binding"/>
    <property type="evidence" value="ECO:0007669"/>
    <property type="project" value="InterPro"/>
</dbReference>
<dbReference type="GO" id="GO:0004176">
    <property type="term" value="F:ATP-dependent peptidase activity"/>
    <property type="evidence" value="ECO:0007669"/>
    <property type="project" value="InterPro"/>
</dbReference>
<dbReference type="InterPro" id="IPR020568">
    <property type="entry name" value="Ribosomal_Su5_D2-typ_SF"/>
</dbReference>
<gene>
    <name evidence="2" type="ORF">UFOPK1909_00654</name>
</gene>
<dbReference type="PANTHER" id="PTHR10046">
    <property type="entry name" value="ATP DEPENDENT LON PROTEASE FAMILY MEMBER"/>
    <property type="match status" value="1"/>
</dbReference>
<dbReference type="GO" id="GO:0006508">
    <property type="term" value="P:proteolysis"/>
    <property type="evidence" value="ECO:0007669"/>
    <property type="project" value="InterPro"/>
</dbReference>
<dbReference type="SUPFAM" id="SSF54211">
    <property type="entry name" value="Ribosomal protein S5 domain 2-like"/>
    <property type="match status" value="1"/>
</dbReference>
<dbReference type="InterPro" id="IPR014721">
    <property type="entry name" value="Ribsml_uS5_D2-typ_fold_subgr"/>
</dbReference>
<sequence>MKVELKLADVGGPSGGMMFALGIYDKLTPGSLTGGKYIAGTGTLDGSGRVGPIGGIQQKMYGAADAGAKYFLAPAENCDEVVGHIPAGLSVYKVTNFEDALKTVEKIGMGKNLSTLSTCSSN</sequence>
<proteinExistence type="predicted"/>
<dbReference type="InterPro" id="IPR008269">
    <property type="entry name" value="Lon_proteolytic"/>
</dbReference>
<evidence type="ECO:0000313" key="2">
    <source>
        <dbReference type="EMBL" id="CAB4622464.1"/>
    </source>
</evidence>
<dbReference type="EMBL" id="CAEZVD010000060">
    <property type="protein sequence ID" value="CAB4622464.1"/>
    <property type="molecule type" value="Genomic_DNA"/>
</dbReference>
<reference evidence="2" key="1">
    <citation type="submission" date="2020-05" db="EMBL/GenBank/DDBJ databases">
        <authorList>
            <person name="Chiriac C."/>
            <person name="Salcher M."/>
            <person name="Ghai R."/>
            <person name="Kavagutti S V."/>
        </authorList>
    </citation>
    <scope>NUCLEOTIDE SEQUENCE</scope>
</reference>
<dbReference type="GO" id="GO:0004252">
    <property type="term" value="F:serine-type endopeptidase activity"/>
    <property type="evidence" value="ECO:0007669"/>
    <property type="project" value="InterPro"/>
</dbReference>
<dbReference type="AlphaFoldDB" id="A0A6J6IEP5"/>
<dbReference type="InterPro" id="IPR027065">
    <property type="entry name" value="Lon_Prtase"/>
</dbReference>
<dbReference type="Gene3D" id="3.30.230.10">
    <property type="match status" value="1"/>
</dbReference>
<dbReference type="GO" id="GO:0030163">
    <property type="term" value="P:protein catabolic process"/>
    <property type="evidence" value="ECO:0007669"/>
    <property type="project" value="InterPro"/>
</dbReference>
<organism evidence="2">
    <name type="scientific">freshwater metagenome</name>
    <dbReference type="NCBI Taxonomy" id="449393"/>
    <lineage>
        <taxon>unclassified sequences</taxon>
        <taxon>metagenomes</taxon>
        <taxon>ecological metagenomes</taxon>
    </lineage>
</organism>
<dbReference type="PROSITE" id="PS51786">
    <property type="entry name" value="LON_PROTEOLYTIC"/>
    <property type="match status" value="1"/>
</dbReference>
<feature type="domain" description="Lon proteolytic" evidence="1">
    <location>
        <begin position="1"/>
        <end position="107"/>
    </location>
</feature>
<dbReference type="Pfam" id="PF05362">
    <property type="entry name" value="Lon_C"/>
    <property type="match status" value="1"/>
</dbReference>
<name>A0A6J6IEP5_9ZZZZ</name>
<accession>A0A6J6IEP5</accession>
<evidence type="ECO:0000259" key="1">
    <source>
        <dbReference type="PROSITE" id="PS51786"/>
    </source>
</evidence>
<protein>
    <submittedName>
        <fullName evidence="2">Unannotated protein</fullName>
    </submittedName>
</protein>